<sequence length="127" mass="14651">MLRYKFVRGHPPTTIDLPAIARFVWPVASIMSHRSSPTPFGPSRTRAVSPDLTDEDMHEAYPFDYFLAPRRPHACCMRCTNELQPFDFDDGDSSRETYINLPSPSANYRIILDIVVRRPLIVLWSVR</sequence>
<dbReference type="EMBL" id="VDMD01000001">
    <property type="protein sequence ID" value="TRM69559.1"/>
    <property type="molecule type" value="Genomic_DNA"/>
</dbReference>
<protein>
    <submittedName>
        <fullName evidence="1">Uncharacterized protein</fullName>
    </submittedName>
</protein>
<dbReference type="AlphaFoldDB" id="A0A550CXP4"/>
<keyword evidence="2" id="KW-1185">Reference proteome</keyword>
<proteinExistence type="predicted"/>
<accession>A0A550CXP4</accession>
<gene>
    <name evidence="1" type="ORF">BD626DRAFT_474518</name>
</gene>
<organism evidence="1 2">
    <name type="scientific">Schizophyllum amplum</name>
    <dbReference type="NCBI Taxonomy" id="97359"/>
    <lineage>
        <taxon>Eukaryota</taxon>
        <taxon>Fungi</taxon>
        <taxon>Dikarya</taxon>
        <taxon>Basidiomycota</taxon>
        <taxon>Agaricomycotina</taxon>
        <taxon>Agaricomycetes</taxon>
        <taxon>Agaricomycetidae</taxon>
        <taxon>Agaricales</taxon>
        <taxon>Schizophyllaceae</taxon>
        <taxon>Schizophyllum</taxon>
    </lineage>
</organism>
<comment type="caution">
    <text evidence="1">The sequence shown here is derived from an EMBL/GenBank/DDBJ whole genome shotgun (WGS) entry which is preliminary data.</text>
</comment>
<reference evidence="1 2" key="1">
    <citation type="journal article" date="2019" name="New Phytol.">
        <title>Comparative genomics reveals unique wood-decay strategies and fruiting body development in the Schizophyllaceae.</title>
        <authorList>
            <person name="Almasi E."/>
            <person name="Sahu N."/>
            <person name="Krizsan K."/>
            <person name="Balint B."/>
            <person name="Kovacs G.M."/>
            <person name="Kiss B."/>
            <person name="Cseklye J."/>
            <person name="Drula E."/>
            <person name="Henrissat B."/>
            <person name="Nagy I."/>
            <person name="Chovatia M."/>
            <person name="Adam C."/>
            <person name="LaButti K."/>
            <person name="Lipzen A."/>
            <person name="Riley R."/>
            <person name="Grigoriev I.V."/>
            <person name="Nagy L.G."/>
        </authorList>
    </citation>
    <scope>NUCLEOTIDE SEQUENCE [LARGE SCALE GENOMIC DNA]</scope>
    <source>
        <strain evidence="1 2">NL-1724</strain>
    </source>
</reference>
<dbReference type="OrthoDB" id="10360948at2759"/>
<evidence type="ECO:0000313" key="2">
    <source>
        <dbReference type="Proteomes" id="UP000320762"/>
    </source>
</evidence>
<dbReference type="Proteomes" id="UP000320762">
    <property type="component" value="Unassembled WGS sequence"/>
</dbReference>
<name>A0A550CXP4_9AGAR</name>
<evidence type="ECO:0000313" key="1">
    <source>
        <dbReference type="EMBL" id="TRM69559.1"/>
    </source>
</evidence>